<gene>
    <name evidence="2" type="ORF">SFMTTN_0837</name>
</gene>
<evidence type="ECO:0000313" key="2">
    <source>
        <dbReference type="EMBL" id="GBL45033.1"/>
    </source>
</evidence>
<dbReference type="PANTHER" id="PTHR35271:SF1">
    <property type="entry name" value="ABC TRANSPORTER, SUBSTRATE-BINDING LIPOPROTEIN"/>
    <property type="match status" value="1"/>
</dbReference>
<reference evidence="2 3" key="1">
    <citation type="journal article" date="2019" name="Front. Microbiol.">
        <title>Genomes of Neutrophilic Sulfur-Oxidizing Chemolithoautotrophs Representing 9 Proteobacterial Species From 8 Genera.</title>
        <authorList>
            <person name="Watanabe T."/>
            <person name="Kojima H."/>
            <person name="Umezawa K."/>
            <person name="Hori C."/>
            <person name="Takasuka T.E."/>
            <person name="Kato Y."/>
            <person name="Fukui M."/>
        </authorList>
    </citation>
    <scope>NUCLEOTIDE SEQUENCE [LARGE SCALE GENOMIC DNA]</scope>
    <source>
        <strain evidence="2 3">TTN</strain>
    </source>
</reference>
<dbReference type="PANTHER" id="PTHR35271">
    <property type="entry name" value="ABC TRANSPORTER, SUBSTRATE-BINDING LIPOPROTEIN-RELATED"/>
    <property type="match status" value="1"/>
</dbReference>
<evidence type="ECO:0008006" key="4">
    <source>
        <dbReference type="Google" id="ProtNLM"/>
    </source>
</evidence>
<dbReference type="Pfam" id="PF04392">
    <property type="entry name" value="ABC_sub_bind"/>
    <property type="match status" value="1"/>
</dbReference>
<keyword evidence="3" id="KW-1185">Reference proteome</keyword>
<keyword evidence="1" id="KW-0732">Signal</keyword>
<protein>
    <recommendedName>
        <fullName evidence="4">ABC transporter substrate-binding protein</fullName>
    </recommendedName>
</protein>
<feature type="signal peptide" evidence="1">
    <location>
        <begin position="1"/>
        <end position="17"/>
    </location>
</feature>
<sequence length="302" mass="33242">MVLLSAASLLLCAPSWAAGVLVLMSDKSPPYQEVADGFRVQLQHERPAVQVIVEASLERAEKAVTANTSLLVSVGMKATRAALALNTRAPILAVLVPKDSFDSLALPANEARRSISAIYLDQPYSRQLAMIRMAFPERRRIGVLLREKNRQKLEALLASARLQKIQVTGELIPNASEIIPALEHLLGASDMLLVLPDALLYNKNDIQGVLLTSYRYHVPLIGYSQALVRAGAIVALYSKPQQIGYHAAEVALRYLDTGDLPAPQYPKYFTVSINQQVARSLNISVPDEIELQTALQRREQEQ</sequence>
<dbReference type="AlphaFoldDB" id="A0A401JBL4"/>
<evidence type="ECO:0000313" key="3">
    <source>
        <dbReference type="Proteomes" id="UP000286806"/>
    </source>
</evidence>
<comment type="caution">
    <text evidence="2">The sequence shown here is derived from an EMBL/GenBank/DDBJ whole genome shotgun (WGS) entry which is preliminary data.</text>
</comment>
<proteinExistence type="predicted"/>
<dbReference type="Gene3D" id="3.40.50.2300">
    <property type="match status" value="2"/>
</dbReference>
<name>A0A401JBL4_9PROT</name>
<evidence type="ECO:0000256" key="1">
    <source>
        <dbReference type="SAM" id="SignalP"/>
    </source>
</evidence>
<dbReference type="InterPro" id="IPR007487">
    <property type="entry name" value="ABC_transpt-TYRBP-like"/>
</dbReference>
<dbReference type="EMBL" id="BGOW01000004">
    <property type="protein sequence ID" value="GBL45033.1"/>
    <property type="molecule type" value="Genomic_DNA"/>
</dbReference>
<dbReference type="Proteomes" id="UP000286806">
    <property type="component" value="Unassembled WGS sequence"/>
</dbReference>
<accession>A0A401JBL4</accession>
<feature type="chain" id="PRO_5019229007" description="ABC transporter substrate-binding protein" evidence="1">
    <location>
        <begin position="18"/>
        <end position="302"/>
    </location>
</feature>
<organism evidence="2 3">
    <name type="scientific">Sulfuriferula multivorans</name>
    <dbReference type="NCBI Taxonomy" id="1559896"/>
    <lineage>
        <taxon>Bacteria</taxon>
        <taxon>Pseudomonadati</taxon>
        <taxon>Pseudomonadota</taxon>
        <taxon>Betaproteobacteria</taxon>
        <taxon>Nitrosomonadales</taxon>
        <taxon>Sulfuricellaceae</taxon>
        <taxon>Sulfuriferula</taxon>
    </lineage>
</organism>